<dbReference type="SMART" id="SM00448">
    <property type="entry name" value="REC"/>
    <property type="match status" value="1"/>
</dbReference>
<reference evidence="4 5" key="1">
    <citation type="journal article" date="2014" name="PLoS ONE">
        <title>Genome Sequence of Candidatus Nitrososphaera evergladensis from Group I.1b Enriched from Everglades Soil Reveals Novel Genomic Features of the Ammonia-Oxidizing Archaea.</title>
        <authorList>
            <person name="Zhalnina K.V."/>
            <person name="Dias R."/>
            <person name="Leonard M.T."/>
            <person name="Dorr de Quadros P."/>
            <person name="Camargo F.A."/>
            <person name="Drew J.C."/>
            <person name="Farmerie W.G."/>
            <person name="Daroub S.H."/>
            <person name="Triplett E.W."/>
        </authorList>
    </citation>
    <scope>NUCLEOTIDE SEQUENCE [LARGE SCALE GENOMIC DNA]</scope>
    <source>
        <strain evidence="4 5">SR1</strain>
    </source>
</reference>
<keyword evidence="5" id="KW-1185">Reference proteome</keyword>
<sequence>MLADSIDAFTFRTNTAKLNRDSNIFDGNDFGQRKMQDAESELRSSFGDDEISFLFSCNYCVCFVDIIGSTRITAGIDDPNRIRQYYSMFFSKIGQIARRFDARIIKIAGDCLICYFPKTADPANNSAFKDVLECGCAMIAAHDGINFELNVMNLPSLEYRISADYGRVEIAKSATSRTEDLFGSTMNLCAKINRMAAQNGMVIGGDLYQIVKAFSFNDFSFEDIGGYDIGLKHFYPVYSVIAKKRDNISGSGRDSIIPPSPRQTMHGSEILRRLHFAKNNNNNNSPSKPIIAAAGHTSNSTNVMVVDDEQDMLLTFKEFLRLEGHRAEVFVNPQEALKRYREVNPSYYGLIILDIRMPGMNGLQLYQRLKAINSNINVLFISALDAADELCSIFSGILPHNVIRKPVLREQFIHRVELCLAGHEQH</sequence>
<dbReference type="PANTHER" id="PTHR44591:SF25">
    <property type="entry name" value="CHEMOTAXIS TWO-COMPONENT RESPONSE REGULATOR"/>
    <property type="match status" value="1"/>
</dbReference>
<evidence type="ECO:0000256" key="1">
    <source>
        <dbReference type="ARBA" id="ARBA00022553"/>
    </source>
</evidence>
<dbReference type="Gene3D" id="3.30.70.1230">
    <property type="entry name" value="Nucleotide cyclase"/>
    <property type="match status" value="1"/>
</dbReference>
<feature type="domain" description="Response regulatory" evidence="2">
    <location>
        <begin position="302"/>
        <end position="420"/>
    </location>
</feature>
<dbReference type="InterPro" id="IPR050595">
    <property type="entry name" value="Bact_response_regulator"/>
</dbReference>
<evidence type="ECO:0000313" key="5">
    <source>
        <dbReference type="Proteomes" id="UP000028194"/>
    </source>
</evidence>
<keyword evidence="4" id="KW-0238">DNA-binding</keyword>
<keyword evidence="1" id="KW-0597">Phosphoprotein</keyword>
<dbReference type="Gene3D" id="3.40.50.2300">
    <property type="match status" value="1"/>
</dbReference>
<dbReference type="GO" id="GO:0009190">
    <property type="term" value="P:cyclic nucleotide biosynthetic process"/>
    <property type="evidence" value="ECO:0007669"/>
    <property type="project" value="InterPro"/>
</dbReference>
<dbReference type="Proteomes" id="UP000028194">
    <property type="component" value="Chromosome"/>
</dbReference>
<dbReference type="Pfam" id="PF00072">
    <property type="entry name" value="Response_reg"/>
    <property type="match status" value="1"/>
</dbReference>
<dbReference type="KEGG" id="nev:NTE_01493"/>
<dbReference type="STRING" id="1459636.NTE_01493"/>
<dbReference type="CDD" id="cd07302">
    <property type="entry name" value="CHD"/>
    <property type="match status" value="1"/>
</dbReference>
<dbReference type="GO" id="GO:0003677">
    <property type="term" value="F:DNA binding"/>
    <property type="evidence" value="ECO:0007669"/>
    <property type="project" value="UniProtKB-KW"/>
</dbReference>
<name>A0A075MPR6_9ARCH</name>
<dbReference type="eggNOG" id="arCOG07810">
    <property type="taxonomic scope" value="Archaea"/>
</dbReference>
<evidence type="ECO:0000313" key="4">
    <source>
        <dbReference type="EMBL" id="AIF83556.1"/>
    </source>
</evidence>
<organism evidence="4 5">
    <name type="scientific">Candidatus Nitrososphaera evergladensis SR1</name>
    <dbReference type="NCBI Taxonomy" id="1459636"/>
    <lineage>
        <taxon>Archaea</taxon>
        <taxon>Nitrososphaerota</taxon>
        <taxon>Nitrososphaeria</taxon>
        <taxon>Nitrososphaerales</taxon>
        <taxon>Nitrososphaeraceae</taxon>
        <taxon>Nitrososphaera</taxon>
    </lineage>
</organism>
<dbReference type="HOGENOM" id="CLU_643414_0_0_2"/>
<dbReference type="AlphaFoldDB" id="A0A075MPR6"/>
<evidence type="ECO:0000259" key="3">
    <source>
        <dbReference type="PROSITE" id="PS50125"/>
    </source>
</evidence>
<dbReference type="PROSITE" id="PS50110">
    <property type="entry name" value="RESPONSE_REGULATORY"/>
    <property type="match status" value="1"/>
</dbReference>
<feature type="domain" description="Guanylate cyclase" evidence="3">
    <location>
        <begin position="60"/>
        <end position="193"/>
    </location>
</feature>
<dbReference type="PROSITE" id="PS50125">
    <property type="entry name" value="GUANYLATE_CYCLASE_2"/>
    <property type="match status" value="1"/>
</dbReference>
<dbReference type="PANTHER" id="PTHR44591">
    <property type="entry name" value="STRESS RESPONSE REGULATOR PROTEIN 1"/>
    <property type="match status" value="1"/>
</dbReference>
<accession>A0A075MPR6</accession>
<dbReference type="Pfam" id="PF00211">
    <property type="entry name" value="Guanylate_cyc"/>
    <property type="match status" value="1"/>
</dbReference>
<dbReference type="InterPro" id="IPR001789">
    <property type="entry name" value="Sig_transdc_resp-reg_receiver"/>
</dbReference>
<dbReference type="eggNOG" id="arCOG02391">
    <property type="taxonomic scope" value="Archaea"/>
</dbReference>
<dbReference type="SUPFAM" id="SSF52172">
    <property type="entry name" value="CheY-like"/>
    <property type="match status" value="1"/>
</dbReference>
<dbReference type="GO" id="GO:0000160">
    <property type="term" value="P:phosphorelay signal transduction system"/>
    <property type="evidence" value="ECO:0007669"/>
    <property type="project" value="InterPro"/>
</dbReference>
<dbReference type="InterPro" id="IPR011006">
    <property type="entry name" value="CheY-like_superfamily"/>
</dbReference>
<proteinExistence type="predicted"/>
<dbReference type="InterPro" id="IPR001054">
    <property type="entry name" value="A/G_cyclase"/>
</dbReference>
<dbReference type="EMBL" id="CP007174">
    <property type="protein sequence ID" value="AIF83556.1"/>
    <property type="molecule type" value="Genomic_DNA"/>
</dbReference>
<dbReference type="InterPro" id="IPR029787">
    <property type="entry name" value="Nucleotide_cyclase"/>
</dbReference>
<dbReference type="SUPFAM" id="SSF55073">
    <property type="entry name" value="Nucleotide cyclase"/>
    <property type="match status" value="1"/>
</dbReference>
<protein>
    <submittedName>
        <fullName evidence="4">Response regulator with CheY-like receiver, AAA-type ATPase, and DNA-binding domains</fullName>
    </submittedName>
</protein>
<gene>
    <name evidence="4" type="ORF">NTE_01493</name>
</gene>
<evidence type="ECO:0000259" key="2">
    <source>
        <dbReference type="PROSITE" id="PS50110"/>
    </source>
</evidence>